<dbReference type="GO" id="GO:0005851">
    <property type="term" value="C:eukaryotic translation initiation factor 2B complex"/>
    <property type="evidence" value="ECO:0007669"/>
    <property type="project" value="TreeGrafter"/>
</dbReference>
<comment type="subunit">
    <text evidence="8">Component of the translation initiation factor 2B (eIF2B) complex which is a heterodecamer of two sets of five different subunits: alpha, beta, gamma, delta and epsilon. Subunits alpha, beta and delta comprise a regulatory subcomplex and subunits epsilon and gamma comprise a catalytic subcomplex. Within the complex, the hexameric regulatory complex resides at the center, with the two heterodimeric catalytic subcomplexes bound on opposite sides.</text>
</comment>
<evidence type="ECO:0000256" key="9">
    <source>
        <dbReference type="RuleBase" id="RU003814"/>
    </source>
</evidence>
<keyword evidence="4" id="KW-0396">Initiation factor</keyword>
<reference evidence="10 11" key="1">
    <citation type="submission" date="2015-09" db="EMBL/GenBank/DDBJ databases">
        <title>Draft genome of the scarab beetle Oryctes borbonicus.</title>
        <authorList>
            <person name="Meyer J.M."/>
            <person name="Markov G.V."/>
            <person name="Baskaran P."/>
            <person name="Herrmann M."/>
            <person name="Sommer R.J."/>
            <person name="Roedelsperger C."/>
        </authorList>
    </citation>
    <scope>NUCLEOTIDE SEQUENCE [LARGE SCALE GENOMIC DNA]</scope>
    <source>
        <strain evidence="10">OB123</strain>
        <tissue evidence="10">Whole animal</tissue>
    </source>
</reference>
<dbReference type="OrthoDB" id="269919at2759"/>
<dbReference type="Pfam" id="PF01008">
    <property type="entry name" value="IF-2B"/>
    <property type="match status" value="1"/>
</dbReference>
<keyword evidence="3" id="KW-0963">Cytoplasm</keyword>
<evidence type="ECO:0000313" key="11">
    <source>
        <dbReference type="Proteomes" id="UP000051574"/>
    </source>
</evidence>
<organism evidence="10 11">
    <name type="scientific">Oryctes borbonicus</name>
    <dbReference type="NCBI Taxonomy" id="1629725"/>
    <lineage>
        <taxon>Eukaryota</taxon>
        <taxon>Metazoa</taxon>
        <taxon>Ecdysozoa</taxon>
        <taxon>Arthropoda</taxon>
        <taxon>Hexapoda</taxon>
        <taxon>Insecta</taxon>
        <taxon>Pterygota</taxon>
        <taxon>Neoptera</taxon>
        <taxon>Endopterygota</taxon>
        <taxon>Coleoptera</taxon>
        <taxon>Polyphaga</taxon>
        <taxon>Scarabaeiformia</taxon>
        <taxon>Scarabaeidae</taxon>
        <taxon>Dynastinae</taxon>
        <taxon>Oryctes</taxon>
    </lineage>
</organism>
<comment type="subcellular location">
    <subcellularLocation>
        <location evidence="1">Cytoplasm</location>
        <location evidence="1">Cytosol</location>
    </subcellularLocation>
</comment>
<dbReference type="InterPro" id="IPR037171">
    <property type="entry name" value="NagB/RpiA_transferase-like"/>
</dbReference>
<dbReference type="GO" id="GO:0005829">
    <property type="term" value="C:cytosol"/>
    <property type="evidence" value="ECO:0007669"/>
    <property type="project" value="UniProtKB-SubCell"/>
</dbReference>
<keyword evidence="5" id="KW-0648">Protein biosynthesis</keyword>
<dbReference type="GO" id="GO:0005085">
    <property type="term" value="F:guanyl-nucleotide exchange factor activity"/>
    <property type="evidence" value="ECO:0007669"/>
    <property type="project" value="TreeGrafter"/>
</dbReference>
<proteinExistence type="inferred from homology"/>
<dbReference type="GO" id="GO:0003743">
    <property type="term" value="F:translation initiation factor activity"/>
    <property type="evidence" value="ECO:0007669"/>
    <property type="project" value="UniProtKB-KW"/>
</dbReference>
<protein>
    <recommendedName>
        <fullName evidence="6">Translation initiation factor eIF2B subunit beta</fullName>
    </recommendedName>
    <alternativeName>
        <fullName evidence="7">eIF2B GDP-GTP exchange factor subunit beta</fullName>
    </alternativeName>
</protein>
<gene>
    <name evidence="10" type="ORF">AMK59_5043</name>
</gene>
<dbReference type="PANTHER" id="PTHR45859">
    <property type="entry name" value="TRANSLATION INITIATION FACTOR EIF-2B SUBUNIT BETA"/>
    <property type="match status" value="1"/>
</dbReference>
<dbReference type="Gene3D" id="3.40.50.10470">
    <property type="entry name" value="Translation initiation factor eif-2b, domain 2"/>
    <property type="match status" value="1"/>
</dbReference>
<sequence length="218" mass="24456">MHEKDQMIDVTKLITDVKNSKLNSSYSIAVRTEQLLENLISHGKWNTAQELMNLIKLRLKKIVDILPQEATANNIMRHILKIVRDEYDAGFKSKGEGQSTLHHLVTADADTDSTDYSKPLSSLKTALLDHLAEYKVELEASADNIASQASEHIHSNEVILTVGKSSTVEKFLKFAAKTRKYHVIVVESAPDYQVFIIYSPIAKLYICISGTCNGCFFK</sequence>
<name>A0A0T6B1G4_9SCAR</name>
<dbReference type="InterPro" id="IPR051855">
    <property type="entry name" value="eIF2B_beta_subunit"/>
</dbReference>
<evidence type="ECO:0000256" key="6">
    <source>
        <dbReference type="ARBA" id="ARBA00044122"/>
    </source>
</evidence>
<evidence type="ECO:0000256" key="4">
    <source>
        <dbReference type="ARBA" id="ARBA00022540"/>
    </source>
</evidence>
<evidence type="ECO:0000256" key="5">
    <source>
        <dbReference type="ARBA" id="ARBA00022917"/>
    </source>
</evidence>
<dbReference type="PANTHER" id="PTHR45859:SF1">
    <property type="entry name" value="TRANSLATION INITIATION FACTOR EIF-2B SUBUNIT BETA"/>
    <property type="match status" value="1"/>
</dbReference>
<evidence type="ECO:0000256" key="8">
    <source>
        <dbReference type="ARBA" id="ARBA00046432"/>
    </source>
</evidence>
<dbReference type="SUPFAM" id="SSF100950">
    <property type="entry name" value="NagB/RpiA/CoA transferase-like"/>
    <property type="match status" value="1"/>
</dbReference>
<dbReference type="InterPro" id="IPR042529">
    <property type="entry name" value="IF_2B-like_C"/>
</dbReference>
<dbReference type="AlphaFoldDB" id="A0A0T6B1G4"/>
<keyword evidence="11" id="KW-1185">Reference proteome</keyword>
<evidence type="ECO:0000256" key="2">
    <source>
        <dbReference type="ARBA" id="ARBA00007251"/>
    </source>
</evidence>
<evidence type="ECO:0000256" key="1">
    <source>
        <dbReference type="ARBA" id="ARBA00004514"/>
    </source>
</evidence>
<evidence type="ECO:0000313" key="10">
    <source>
        <dbReference type="EMBL" id="KRT81186.1"/>
    </source>
</evidence>
<evidence type="ECO:0000256" key="7">
    <source>
        <dbReference type="ARBA" id="ARBA00044228"/>
    </source>
</evidence>
<dbReference type="Proteomes" id="UP000051574">
    <property type="component" value="Unassembled WGS sequence"/>
</dbReference>
<comment type="similarity">
    <text evidence="2 9">Belongs to the eIF-2B alpha/beta/delta subunits family.</text>
</comment>
<dbReference type="InterPro" id="IPR000649">
    <property type="entry name" value="IF-2B-related"/>
</dbReference>
<comment type="caution">
    <text evidence="10">The sequence shown here is derived from an EMBL/GenBank/DDBJ whole genome shotgun (WGS) entry which is preliminary data.</text>
</comment>
<evidence type="ECO:0000256" key="3">
    <source>
        <dbReference type="ARBA" id="ARBA00022490"/>
    </source>
</evidence>
<accession>A0A0T6B1G4</accession>
<dbReference type="EMBL" id="LJIG01016243">
    <property type="protein sequence ID" value="KRT81186.1"/>
    <property type="molecule type" value="Genomic_DNA"/>
</dbReference>